<dbReference type="SMART" id="SM00418">
    <property type="entry name" value="HTH_ARSR"/>
    <property type="match status" value="1"/>
</dbReference>
<dbReference type="CDD" id="cd00090">
    <property type="entry name" value="HTH_ARSR"/>
    <property type="match status" value="1"/>
</dbReference>
<feature type="domain" description="HTH arsR-type" evidence="5">
    <location>
        <begin position="11"/>
        <end position="105"/>
    </location>
</feature>
<evidence type="ECO:0000259" key="4">
    <source>
        <dbReference type="PROSITE" id="PS50206"/>
    </source>
</evidence>
<dbReference type="PRINTS" id="PR00778">
    <property type="entry name" value="HTHARSR"/>
</dbReference>
<dbReference type="AlphaFoldDB" id="A0A378XP87"/>
<dbReference type="InterPro" id="IPR036390">
    <property type="entry name" value="WH_DNA-bd_sf"/>
</dbReference>
<accession>A0A378XP87</accession>
<organism evidence="6 7">
    <name type="scientific">Paenibacillus polymyxa</name>
    <name type="common">Bacillus polymyxa</name>
    <dbReference type="NCBI Taxonomy" id="1406"/>
    <lineage>
        <taxon>Bacteria</taxon>
        <taxon>Bacillati</taxon>
        <taxon>Bacillota</taxon>
        <taxon>Bacilli</taxon>
        <taxon>Bacillales</taxon>
        <taxon>Paenibacillaceae</taxon>
        <taxon>Paenibacillus</taxon>
    </lineage>
</organism>
<dbReference type="PANTHER" id="PTHR43132:SF8">
    <property type="entry name" value="HTH-TYPE TRANSCRIPTIONAL REGULATOR KMTR"/>
    <property type="match status" value="1"/>
</dbReference>
<evidence type="ECO:0000256" key="1">
    <source>
        <dbReference type="ARBA" id="ARBA00023015"/>
    </source>
</evidence>
<dbReference type="GO" id="GO:0004792">
    <property type="term" value="F:thiosulfate-cyanide sulfurtransferase activity"/>
    <property type="evidence" value="ECO:0007669"/>
    <property type="project" value="InterPro"/>
</dbReference>
<dbReference type="SMART" id="SM00450">
    <property type="entry name" value="RHOD"/>
    <property type="match status" value="1"/>
</dbReference>
<dbReference type="EMBL" id="UGSC01000001">
    <property type="protein sequence ID" value="SUA63445.1"/>
    <property type="molecule type" value="Genomic_DNA"/>
</dbReference>
<dbReference type="NCBIfam" id="NF033788">
    <property type="entry name" value="HTH_metalloreg"/>
    <property type="match status" value="1"/>
</dbReference>
<dbReference type="SUPFAM" id="SSF46785">
    <property type="entry name" value="Winged helix' DNA-binding domain"/>
    <property type="match status" value="1"/>
</dbReference>
<keyword evidence="1" id="KW-0805">Transcription regulation</keyword>
<evidence type="ECO:0000313" key="6">
    <source>
        <dbReference type="EMBL" id="SUA63445.1"/>
    </source>
</evidence>
<evidence type="ECO:0000259" key="5">
    <source>
        <dbReference type="PROSITE" id="PS50987"/>
    </source>
</evidence>
<evidence type="ECO:0000313" key="7">
    <source>
        <dbReference type="Proteomes" id="UP000254400"/>
    </source>
</evidence>
<protein>
    <submittedName>
        <fullName evidence="6">ArsR family transcriptional regulator</fullName>
    </submittedName>
</protein>
<sequence>MGCLIVNERDFKDGLFTEYARIGKCLSSPKRLEILDILIQGPKSVEVLSKMTSMSVANVSQHLQTLYQAKLVQSKKQGNFVYYELSDSSVLHFLNSLYDLSEKQLIEVQHIKEQFLGQFPDVEGVTMEELAMRMEKGEVTLLDVRPRDEYETAHIPGAVSVPIEELAEQLSLLPADSKIVAYCRGPYCLMAVRAIELLQAHGFKARHLDKSVHDWNDFILNEVTGS</sequence>
<dbReference type="Gene3D" id="1.10.10.10">
    <property type="entry name" value="Winged helix-like DNA-binding domain superfamily/Winged helix DNA-binding domain"/>
    <property type="match status" value="1"/>
</dbReference>
<gene>
    <name evidence="6" type="primary">M1-798</name>
    <name evidence="6" type="ORF">NCTC10343_00656</name>
</gene>
<dbReference type="InterPro" id="IPR036388">
    <property type="entry name" value="WH-like_DNA-bd_sf"/>
</dbReference>
<dbReference type="InterPro" id="IPR001763">
    <property type="entry name" value="Rhodanese-like_dom"/>
</dbReference>
<proteinExistence type="predicted"/>
<reference evidence="6 7" key="1">
    <citation type="submission" date="2018-06" db="EMBL/GenBank/DDBJ databases">
        <authorList>
            <consortium name="Pathogen Informatics"/>
            <person name="Doyle S."/>
        </authorList>
    </citation>
    <scope>NUCLEOTIDE SEQUENCE [LARGE SCALE GENOMIC DNA]</scope>
    <source>
        <strain evidence="6 7">NCTC10343</strain>
    </source>
</reference>
<evidence type="ECO:0000256" key="2">
    <source>
        <dbReference type="ARBA" id="ARBA00023125"/>
    </source>
</evidence>
<dbReference type="InterPro" id="IPR011991">
    <property type="entry name" value="ArsR-like_HTH"/>
</dbReference>
<dbReference type="GO" id="GO:0003700">
    <property type="term" value="F:DNA-binding transcription factor activity"/>
    <property type="evidence" value="ECO:0007669"/>
    <property type="project" value="InterPro"/>
</dbReference>
<dbReference type="InterPro" id="IPR051011">
    <property type="entry name" value="Metal_resp_trans_reg"/>
</dbReference>
<feature type="domain" description="Rhodanese" evidence="4">
    <location>
        <begin position="135"/>
        <end position="224"/>
    </location>
</feature>
<dbReference type="Pfam" id="PF01022">
    <property type="entry name" value="HTH_5"/>
    <property type="match status" value="1"/>
</dbReference>
<dbReference type="PROSITE" id="PS50987">
    <property type="entry name" value="HTH_ARSR_2"/>
    <property type="match status" value="1"/>
</dbReference>
<keyword evidence="2" id="KW-0238">DNA-binding</keyword>
<dbReference type="CDD" id="cd00158">
    <property type="entry name" value="RHOD"/>
    <property type="match status" value="1"/>
</dbReference>
<evidence type="ECO:0000256" key="3">
    <source>
        <dbReference type="ARBA" id="ARBA00023163"/>
    </source>
</evidence>
<dbReference type="InterPro" id="IPR001307">
    <property type="entry name" value="Thiosulphate_STrfase_CS"/>
</dbReference>
<dbReference type="GO" id="GO:0003677">
    <property type="term" value="F:DNA binding"/>
    <property type="evidence" value="ECO:0007669"/>
    <property type="project" value="UniProtKB-KW"/>
</dbReference>
<dbReference type="Gene3D" id="3.40.250.10">
    <property type="entry name" value="Rhodanese-like domain"/>
    <property type="match status" value="1"/>
</dbReference>
<dbReference type="InterPro" id="IPR001845">
    <property type="entry name" value="HTH_ArsR_DNA-bd_dom"/>
</dbReference>
<dbReference type="PROSITE" id="PS00380">
    <property type="entry name" value="RHODANESE_1"/>
    <property type="match status" value="1"/>
</dbReference>
<keyword evidence="3" id="KW-0804">Transcription</keyword>
<dbReference type="PROSITE" id="PS50206">
    <property type="entry name" value="RHODANESE_3"/>
    <property type="match status" value="1"/>
</dbReference>
<dbReference type="PANTHER" id="PTHR43132">
    <property type="entry name" value="ARSENICAL RESISTANCE OPERON REPRESSOR ARSR-RELATED"/>
    <property type="match status" value="1"/>
</dbReference>
<dbReference type="InterPro" id="IPR036873">
    <property type="entry name" value="Rhodanese-like_dom_sf"/>
</dbReference>
<dbReference type="SUPFAM" id="SSF52821">
    <property type="entry name" value="Rhodanese/Cell cycle control phosphatase"/>
    <property type="match status" value="1"/>
</dbReference>
<dbReference type="Pfam" id="PF00581">
    <property type="entry name" value="Rhodanese"/>
    <property type="match status" value="1"/>
</dbReference>
<name>A0A378XP87_PAEPO</name>
<dbReference type="Proteomes" id="UP000254400">
    <property type="component" value="Unassembled WGS sequence"/>
</dbReference>